<accession>A0A7W6JXS2</accession>
<dbReference type="AlphaFoldDB" id="A0A7W6JXS2"/>
<proteinExistence type="predicted"/>
<evidence type="ECO:0000313" key="2">
    <source>
        <dbReference type="EMBL" id="MBB4101411.1"/>
    </source>
</evidence>
<organism evidence="2 3">
    <name type="scientific">Sphingomonas kyeonggiensis</name>
    <dbReference type="NCBI Taxonomy" id="1268553"/>
    <lineage>
        <taxon>Bacteria</taxon>
        <taxon>Pseudomonadati</taxon>
        <taxon>Pseudomonadota</taxon>
        <taxon>Alphaproteobacteria</taxon>
        <taxon>Sphingomonadales</taxon>
        <taxon>Sphingomonadaceae</taxon>
        <taxon>Sphingomonas</taxon>
    </lineage>
</organism>
<keyword evidence="2" id="KW-0238">DNA-binding</keyword>
<dbReference type="CDD" id="cd00093">
    <property type="entry name" value="HTH_XRE"/>
    <property type="match status" value="1"/>
</dbReference>
<dbReference type="GO" id="GO:0003677">
    <property type="term" value="F:DNA binding"/>
    <property type="evidence" value="ECO:0007669"/>
    <property type="project" value="UniProtKB-KW"/>
</dbReference>
<keyword evidence="3" id="KW-1185">Reference proteome</keyword>
<dbReference type="SUPFAM" id="SSF47413">
    <property type="entry name" value="lambda repressor-like DNA-binding domains"/>
    <property type="match status" value="1"/>
</dbReference>
<dbReference type="InterPro" id="IPR001387">
    <property type="entry name" value="Cro/C1-type_HTH"/>
</dbReference>
<dbReference type="RefSeq" id="WP_184000772.1">
    <property type="nucleotide sequence ID" value="NZ_JACIEH010000006.1"/>
</dbReference>
<dbReference type="SMART" id="SM00530">
    <property type="entry name" value="HTH_XRE"/>
    <property type="match status" value="1"/>
</dbReference>
<dbReference type="Pfam" id="PF01381">
    <property type="entry name" value="HTH_3"/>
    <property type="match status" value="1"/>
</dbReference>
<feature type="domain" description="HTH cro/C1-type" evidence="1">
    <location>
        <begin position="33"/>
        <end position="89"/>
    </location>
</feature>
<dbReference type="NCBIfam" id="TIGR02612">
    <property type="entry name" value="mob_myst_A"/>
    <property type="match status" value="1"/>
</dbReference>
<dbReference type="Proteomes" id="UP000557392">
    <property type="component" value="Unassembled WGS sequence"/>
</dbReference>
<protein>
    <submittedName>
        <fullName evidence="2">Putative DNA-binding mobile mystery protein A</fullName>
    </submittedName>
</protein>
<dbReference type="InterPro" id="IPR013435">
    <property type="entry name" value="Mobile_mystery_prot_A"/>
</dbReference>
<sequence>MNANQATLARKQLEKRLAPLRAANVLAPPKGWVKAIREALGMTARQLAARMGTSPSRIPVIEKAEVTGATTVKTLREAAEAMNCTFVYAFVPTKPLDDILRERAAQKARSDIARLNHTMRLENQALLKSDLDDEQRRMIDLILSGSLRGLWEDE</sequence>
<evidence type="ECO:0000313" key="3">
    <source>
        <dbReference type="Proteomes" id="UP000557392"/>
    </source>
</evidence>
<dbReference type="InterPro" id="IPR010982">
    <property type="entry name" value="Lambda_DNA-bd_dom_sf"/>
</dbReference>
<evidence type="ECO:0000259" key="1">
    <source>
        <dbReference type="PROSITE" id="PS50943"/>
    </source>
</evidence>
<comment type="caution">
    <text evidence="2">The sequence shown here is derived from an EMBL/GenBank/DDBJ whole genome shotgun (WGS) entry which is preliminary data.</text>
</comment>
<dbReference type="Gene3D" id="1.10.260.40">
    <property type="entry name" value="lambda repressor-like DNA-binding domains"/>
    <property type="match status" value="1"/>
</dbReference>
<dbReference type="EMBL" id="JACIEH010000006">
    <property type="protein sequence ID" value="MBB4101411.1"/>
    <property type="molecule type" value="Genomic_DNA"/>
</dbReference>
<gene>
    <name evidence="2" type="ORF">GGR46_005003</name>
</gene>
<name>A0A7W6JXS2_9SPHN</name>
<reference evidence="2 3" key="1">
    <citation type="submission" date="2020-08" db="EMBL/GenBank/DDBJ databases">
        <title>Genomic Encyclopedia of Type Strains, Phase IV (KMG-IV): sequencing the most valuable type-strain genomes for metagenomic binning, comparative biology and taxonomic classification.</title>
        <authorList>
            <person name="Goeker M."/>
        </authorList>
    </citation>
    <scope>NUCLEOTIDE SEQUENCE [LARGE SCALE GENOMIC DNA]</scope>
    <source>
        <strain evidence="2 3">DSM 101806</strain>
    </source>
</reference>
<dbReference type="PROSITE" id="PS50943">
    <property type="entry name" value="HTH_CROC1"/>
    <property type="match status" value="1"/>
</dbReference>